<organism evidence="3 4">
    <name type="scientific">Botrytis hyacinthi</name>
    <dbReference type="NCBI Taxonomy" id="278943"/>
    <lineage>
        <taxon>Eukaryota</taxon>
        <taxon>Fungi</taxon>
        <taxon>Dikarya</taxon>
        <taxon>Ascomycota</taxon>
        <taxon>Pezizomycotina</taxon>
        <taxon>Leotiomycetes</taxon>
        <taxon>Helotiales</taxon>
        <taxon>Sclerotiniaceae</taxon>
        <taxon>Botrytis</taxon>
    </lineage>
</organism>
<dbReference type="Gene3D" id="2.60.40.10">
    <property type="entry name" value="Immunoglobulins"/>
    <property type="match status" value="1"/>
</dbReference>
<protein>
    <recommendedName>
        <fullName evidence="2">Inositol polyphosphate-related phosphatase domain-containing protein</fullName>
    </recommendedName>
</protein>
<dbReference type="InterPro" id="IPR036691">
    <property type="entry name" value="Endo/exonu/phosph_ase_sf"/>
</dbReference>
<dbReference type="Pfam" id="PF22669">
    <property type="entry name" value="Exo_endo_phos2"/>
    <property type="match status" value="2"/>
</dbReference>
<reference evidence="3 4" key="1">
    <citation type="submission" date="2017-12" db="EMBL/GenBank/DDBJ databases">
        <title>Comparative genomics of Botrytis spp.</title>
        <authorList>
            <person name="Valero-Jimenez C.A."/>
            <person name="Tapia P."/>
            <person name="Veloso J."/>
            <person name="Silva-Moreno E."/>
            <person name="Staats M."/>
            <person name="Valdes J.H."/>
            <person name="Van Kan J.A.L."/>
        </authorList>
    </citation>
    <scope>NUCLEOTIDE SEQUENCE [LARGE SCALE GENOMIC DNA]</scope>
    <source>
        <strain evidence="3 4">Bh0001</strain>
    </source>
</reference>
<sequence length="1045" mass="116861">MASNTRDSIDEEPVEVELPMTSSPQSLSKAVYARRNEYTRPHKIKIKIGCWNVAACPATEKDLAGWFVEGKGIDKRLAGLDIANAIEKENSQSNIESVEEQESRRKKKESTIPLGDEGIIAGGEDVGLYVLGLQEVVQLTSAKEYIGKVYSNDNPVTTWRKALSGALPEGYTLVAEQQLSGLLMFIYASPTVAPTISSVSTVSIGTGFMGYLGNKGAITTRIVLGETTRLVFVNSHLASGTDKAHLERRIWDVSQILQRTHFDPISRGGVLDDAQESIGDEDFAFWFGDLNFRLEGLPGDDIRRLLMLHTKGEYDVGSRSRKKIDNEIDAGNGPIVIRSIDSDDESEEEFRKSSSTFDPNDDSSTVTTLPDPDDFIQDPSQDPASLQATIDSLLPHDQLRHVQKARRAFHDGWREGPVTFLPTYKYDVGSMGVFDSSEKKRAPSWCDRILFRTRRDKLVFDNKMKEEALARVKDEEMRAQGMDHATDDEDVLFSYDPDEDGEQHSTPSKSDDYDEYDEYDETEDHENAPVITRDGFVDRINLDIYTSHQRVLSSDHKPLDAVFTLEYDAVVPELKSKVQQEVARDLDRAENEARPGITIVIDHSQNTEESHQNDESRKNSNDGNGAVDFGDVEFEHRKSRNITIANTSQVTSTFAFVDRPGVEGQEDRIAPSWLSVWFAGFSMDEDDRALQDLKREVTLEPGDAINVTLEVLVHDPSSVKSLNNGDILLEDVLVLRVTDGRDHFIPIKGNWLQSCLGRSIEELIHIPEGGVRALLPRPRGQPGPPVNRGQEVTWSAPRELLKLTQVVDSLTDRVVADSNMLEGAMIPRDSPGWPFDEKTWRYKDQPTRIALKSQVLTALDADQSIYDIFPVEIPAAHRLEIVAEVLILFLRSLTDGIIPVPLCEQIDSDITSRVNTQSDVEEAKAWLLDVLSSLPHHNISFVFLTSTLSRVAGELAPIPKVRRSLDTAVRIGFDSVKRTLSWKGRAAPLPEDPAAVRRREVNRAFADVFVGIVFKGSVGVKERNKRVVEEKRRDVLEAFLKGFSR</sequence>
<dbReference type="InterPro" id="IPR000300">
    <property type="entry name" value="IPPc"/>
</dbReference>
<dbReference type="AlphaFoldDB" id="A0A4Z1H6R8"/>
<evidence type="ECO:0000259" key="2">
    <source>
        <dbReference type="SMART" id="SM00128"/>
    </source>
</evidence>
<name>A0A4Z1H6R8_9HELO</name>
<comment type="caution">
    <text evidence="3">The sequence shown here is derived from an EMBL/GenBank/DDBJ whole genome shotgun (WGS) entry which is preliminary data.</text>
</comment>
<feature type="region of interest" description="Disordered" evidence="1">
    <location>
        <begin position="1"/>
        <end position="22"/>
    </location>
</feature>
<gene>
    <name evidence="3" type="ORF">BHYA_0031g00490</name>
</gene>
<feature type="compositionally biased region" description="Basic and acidic residues" evidence="1">
    <location>
        <begin position="605"/>
        <end position="620"/>
    </location>
</feature>
<feature type="region of interest" description="Disordered" evidence="1">
    <location>
        <begin position="334"/>
        <end position="365"/>
    </location>
</feature>
<feature type="region of interest" description="Disordered" evidence="1">
    <location>
        <begin position="601"/>
        <end position="628"/>
    </location>
</feature>
<dbReference type="InterPro" id="IPR008936">
    <property type="entry name" value="Rho_GTPase_activation_prot"/>
</dbReference>
<feature type="compositionally biased region" description="Acidic residues" evidence="1">
    <location>
        <begin position="486"/>
        <end position="501"/>
    </location>
</feature>
<dbReference type="InterPro" id="IPR048869">
    <property type="entry name" value="OCRL-1_2_ASH"/>
</dbReference>
<accession>A0A4Z1H6R8</accession>
<dbReference type="EMBL" id="PQXK01000031">
    <property type="protein sequence ID" value="TGO40827.1"/>
    <property type="molecule type" value="Genomic_DNA"/>
</dbReference>
<dbReference type="Gene3D" id="3.60.10.10">
    <property type="entry name" value="Endonuclease/exonuclease/phosphatase"/>
    <property type="match status" value="1"/>
</dbReference>
<dbReference type="InterPro" id="IPR013783">
    <property type="entry name" value="Ig-like_fold"/>
</dbReference>
<feature type="region of interest" description="Disordered" evidence="1">
    <location>
        <begin position="481"/>
        <end position="528"/>
    </location>
</feature>
<dbReference type="InterPro" id="IPR046985">
    <property type="entry name" value="IP5"/>
</dbReference>
<evidence type="ECO:0000313" key="4">
    <source>
        <dbReference type="Proteomes" id="UP000297814"/>
    </source>
</evidence>
<evidence type="ECO:0000256" key="1">
    <source>
        <dbReference type="SAM" id="MobiDB-lite"/>
    </source>
</evidence>
<dbReference type="GO" id="GO:0046856">
    <property type="term" value="P:phosphatidylinositol dephosphorylation"/>
    <property type="evidence" value="ECO:0007669"/>
    <property type="project" value="InterPro"/>
</dbReference>
<dbReference type="Pfam" id="PF21310">
    <property type="entry name" value="OCRL-like_ASH"/>
    <property type="match status" value="1"/>
</dbReference>
<dbReference type="GO" id="GO:0004439">
    <property type="term" value="F:phosphatidylinositol-4,5-bisphosphate 5-phosphatase activity"/>
    <property type="evidence" value="ECO:0007669"/>
    <property type="project" value="TreeGrafter"/>
</dbReference>
<dbReference type="Proteomes" id="UP000297814">
    <property type="component" value="Unassembled WGS sequence"/>
</dbReference>
<keyword evidence="4" id="KW-1185">Reference proteome</keyword>
<dbReference type="PANTHER" id="PTHR11200:SF300">
    <property type="entry name" value="TYPE II INOSITOL 1,4,5-TRISPHOSPHATE 5-PHOSPHATASE"/>
    <property type="match status" value="1"/>
</dbReference>
<proteinExistence type="predicted"/>
<dbReference type="SUPFAM" id="SSF48350">
    <property type="entry name" value="GTPase activation domain, GAP"/>
    <property type="match status" value="1"/>
</dbReference>
<evidence type="ECO:0000313" key="3">
    <source>
        <dbReference type="EMBL" id="TGO40827.1"/>
    </source>
</evidence>
<feature type="domain" description="Inositol polyphosphate-related phosphatase" evidence="2">
    <location>
        <begin position="42"/>
        <end position="478"/>
    </location>
</feature>
<dbReference type="SMART" id="SM00128">
    <property type="entry name" value="IPPc"/>
    <property type="match status" value="1"/>
</dbReference>
<dbReference type="PANTHER" id="PTHR11200">
    <property type="entry name" value="INOSITOL 5-PHOSPHATASE"/>
    <property type="match status" value="1"/>
</dbReference>
<dbReference type="SUPFAM" id="SSF56219">
    <property type="entry name" value="DNase I-like"/>
    <property type="match status" value="1"/>
</dbReference>
<feature type="compositionally biased region" description="Acidic residues" evidence="1">
    <location>
        <begin position="512"/>
        <end position="524"/>
    </location>
</feature>
<feature type="region of interest" description="Disordered" evidence="1">
    <location>
        <begin position="90"/>
        <end position="110"/>
    </location>
</feature>
<feature type="compositionally biased region" description="Polar residues" evidence="1">
    <location>
        <begin position="356"/>
        <end position="365"/>
    </location>
</feature>